<gene>
    <name evidence="9" type="ORF">UFOPK2967_00075</name>
    <name evidence="10" type="ORF">UFOPK3587_00171</name>
    <name evidence="11" type="ORF">UFOPK3984_00302</name>
    <name evidence="12" type="ORF">UFOPK4114_00391</name>
</gene>
<evidence type="ECO:0000313" key="11">
    <source>
        <dbReference type="EMBL" id="CAB4979526.1"/>
    </source>
</evidence>
<dbReference type="GO" id="GO:0070204">
    <property type="term" value="F:2-succinyl-5-enolpyruvyl-6-hydroxy-3-cyclohexene-1-carboxylic-acid synthase activity"/>
    <property type="evidence" value="ECO:0007669"/>
    <property type="project" value="InterPro"/>
</dbReference>
<dbReference type="EMBL" id="CAFAAC010000002">
    <property type="protein sequence ID" value="CAB4777992.1"/>
    <property type="molecule type" value="Genomic_DNA"/>
</dbReference>
<evidence type="ECO:0000313" key="9">
    <source>
        <dbReference type="EMBL" id="CAB4777992.1"/>
    </source>
</evidence>
<keyword evidence="4" id="KW-0786">Thiamine pyrophosphate</keyword>
<dbReference type="GO" id="GO:0030976">
    <property type="term" value="F:thiamine pyrophosphate binding"/>
    <property type="evidence" value="ECO:0007669"/>
    <property type="project" value="InterPro"/>
</dbReference>
<dbReference type="CDD" id="cd02009">
    <property type="entry name" value="TPP_SHCHC_synthase"/>
    <property type="match status" value="1"/>
</dbReference>
<accession>A0A6J7MFL3</accession>
<keyword evidence="5" id="KW-0464">Manganese</keyword>
<dbReference type="Gene3D" id="3.40.50.1220">
    <property type="entry name" value="TPP-binding domain"/>
    <property type="match status" value="1"/>
</dbReference>
<organism evidence="11">
    <name type="scientific">freshwater metagenome</name>
    <dbReference type="NCBI Taxonomy" id="449393"/>
    <lineage>
        <taxon>unclassified sequences</taxon>
        <taxon>metagenomes</taxon>
        <taxon>ecological metagenomes</taxon>
    </lineage>
</organism>
<feature type="domain" description="Menaquinone biosynthesis protein MenD middle" evidence="8">
    <location>
        <begin position="179"/>
        <end position="368"/>
    </location>
</feature>
<evidence type="ECO:0000256" key="5">
    <source>
        <dbReference type="ARBA" id="ARBA00023211"/>
    </source>
</evidence>
<dbReference type="HAMAP" id="MF_01659">
    <property type="entry name" value="MenD"/>
    <property type="match status" value="1"/>
</dbReference>
<dbReference type="InterPro" id="IPR032264">
    <property type="entry name" value="MenD_middle"/>
</dbReference>
<evidence type="ECO:0000313" key="10">
    <source>
        <dbReference type="EMBL" id="CAB4895576.1"/>
    </source>
</evidence>
<evidence type="ECO:0000259" key="8">
    <source>
        <dbReference type="Pfam" id="PF16582"/>
    </source>
</evidence>
<feature type="domain" description="Thiamine pyrophosphate enzyme TPP-binding" evidence="6">
    <location>
        <begin position="392"/>
        <end position="503"/>
    </location>
</feature>
<dbReference type="AlphaFoldDB" id="A0A6J7MFL3"/>
<sequence>MDSKGGVVVLNSSTQLARSIVRQVIEGGVKDVVISPGSRNAPLLIAFHEASKKGLIELHVRIDERTGGFFALGISKASKRPVALICTSGTAVANYHPAVLEAWHSQAPLLVLTADRPEKLRKTGANQTTIQKDIFGEATSLSVDISGAVCDLKEVFISLHKGPVHANIQFDEPLLPDDKENWLEKINVSSFSPEKEKPKSLALTEQKGVLVIGHDRAGLEIESINNFIEVLGWPVVAEDPISFPMSQSHAAIFLTSEKTRELLRPEVVIVIGRTTLSRSVNALVKSAKKEIVIDPRIALIDIKRTADQVFTSLPTVDLQAKSSPEWIALWNFYSDRASNALSSLPNWGEANIAKAICAALPDRSTLFISSSRPIRDIEGFAVPRNGIETFANRGLAGIDGNISTALGIASQKGSAIAVLGDLAFLHDVTGLIGAEGINARIIVINNDGGGIFSTLPQSAVDGFEKVFGTPHGRDLVAIAKGFGLEATEVRNIGDLLSEVLKPIIGLSVVVALVPSREMNAKALKDLYLNLA</sequence>
<dbReference type="EMBL" id="CAFBMN010000004">
    <property type="protein sequence ID" value="CAB4895576.1"/>
    <property type="molecule type" value="Genomic_DNA"/>
</dbReference>
<evidence type="ECO:0000256" key="3">
    <source>
        <dbReference type="ARBA" id="ARBA00022842"/>
    </source>
</evidence>
<dbReference type="EMBL" id="CAFBPP010000009">
    <property type="protein sequence ID" value="CAB5013461.1"/>
    <property type="molecule type" value="Genomic_DNA"/>
</dbReference>
<dbReference type="EMBL" id="CAFBOP010000006">
    <property type="protein sequence ID" value="CAB4979526.1"/>
    <property type="molecule type" value="Genomic_DNA"/>
</dbReference>
<dbReference type="InterPro" id="IPR029061">
    <property type="entry name" value="THDP-binding"/>
</dbReference>
<dbReference type="InterPro" id="IPR011766">
    <property type="entry name" value="TPP_enzyme_TPP-bd"/>
</dbReference>
<dbReference type="Pfam" id="PF02775">
    <property type="entry name" value="TPP_enzyme_C"/>
    <property type="match status" value="1"/>
</dbReference>
<reference evidence="11" key="1">
    <citation type="submission" date="2020-05" db="EMBL/GenBank/DDBJ databases">
        <authorList>
            <person name="Chiriac C."/>
            <person name="Salcher M."/>
            <person name="Ghai R."/>
            <person name="Kavagutti S V."/>
        </authorList>
    </citation>
    <scope>NUCLEOTIDE SEQUENCE</scope>
</reference>
<dbReference type="GO" id="GO:0046872">
    <property type="term" value="F:metal ion binding"/>
    <property type="evidence" value="ECO:0007669"/>
    <property type="project" value="UniProtKB-KW"/>
</dbReference>
<dbReference type="Pfam" id="PF02776">
    <property type="entry name" value="TPP_enzyme_N"/>
    <property type="match status" value="1"/>
</dbReference>
<dbReference type="NCBIfam" id="TIGR00173">
    <property type="entry name" value="menD"/>
    <property type="match status" value="1"/>
</dbReference>
<dbReference type="InterPro" id="IPR004433">
    <property type="entry name" value="MenaQ_synth_MenD"/>
</dbReference>
<dbReference type="SUPFAM" id="SSF52518">
    <property type="entry name" value="Thiamin diphosphate-binding fold (THDP-binding)"/>
    <property type="match status" value="2"/>
</dbReference>
<evidence type="ECO:0000259" key="6">
    <source>
        <dbReference type="Pfam" id="PF02775"/>
    </source>
</evidence>
<evidence type="ECO:0000256" key="1">
    <source>
        <dbReference type="ARBA" id="ARBA00022679"/>
    </source>
</evidence>
<protein>
    <submittedName>
        <fullName evidence="11">Unannotated protein</fullName>
    </submittedName>
</protein>
<proteinExistence type="inferred from homology"/>
<keyword evidence="3" id="KW-0460">Magnesium</keyword>
<dbReference type="Pfam" id="PF16582">
    <property type="entry name" value="TPP_enzyme_M_2"/>
    <property type="match status" value="1"/>
</dbReference>
<name>A0A6J7MFL3_9ZZZZ</name>
<evidence type="ECO:0000313" key="12">
    <source>
        <dbReference type="EMBL" id="CAB5013461.1"/>
    </source>
</evidence>
<dbReference type="PIRSF" id="PIRSF004983">
    <property type="entry name" value="MenD"/>
    <property type="match status" value="1"/>
</dbReference>
<dbReference type="GO" id="GO:0009234">
    <property type="term" value="P:menaquinone biosynthetic process"/>
    <property type="evidence" value="ECO:0007669"/>
    <property type="project" value="InterPro"/>
</dbReference>
<dbReference type="PANTHER" id="PTHR42916">
    <property type="entry name" value="2-SUCCINYL-5-ENOLPYRUVYL-6-HYDROXY-3-CYCLOHEXENE-1-CARBOXYLATE SYNTHASE"/>
    <property type="match status" value="1"/>
</dbReference>
<dbReference type="InterPro" id="IPR012001">
    <property type="entry name" value="Thiamin_PyroP_enz_TPP-bd_dom"/>
</dbReference>
<dbReference type="PANTHER" id="PTHR42916:SF1">
    <property type="entry name" value="PROTEIN PHYLLO, CHLOROPLASTIC"/>
    <property type="match status" value="1"/>
</dbReference>
<keyword evidence="2" id="KW-0479">Metal-binding</keyword>
<feature type="domain" description="Thiamine pyrophosphate enzyme N-terminal TPP-binding" evidence="7">
    <location>
        <begin position="16"/>
        <end position="130"/>
    </location>
</feature>
<evidence type="ECO:0000256" key="2">
    <source>
        <dbReference type="ARBA" id="ARBA00022723"/>
    </source>
</evidence>
<dbReference type="Gene3D" id="3.40.50.970">
    <property type="match status" value="2"/>
</dbReference>
<keyword evidence="1" id="KW-0808">Transferase</keyword>
<evidence type="ECO:0000256" key="4">
    <source>
        <dbReference type="ARBA" id="ARBA00023052"/>
    </source>
</evidence>
<evidence type="ECO:0000259" key="7">
    <source>
        <dbReference type="Pfam" id="PF02776"/>
    </source>
</evidence>
<dbReference type="CDD" id="cd07037">
    <property type="entry name" value="TPP_PYR_MenD"/>
    <property type="match status" value="1"/>
</dbReference>